<dbReference type="EMBL" id="WBUI01000003">
    <property type="protein sequence ID" value="KAB2934416.1"/>
    <property type="molecule type" value="Genomic_DNA"/>
</dbReference>
<evidence type="ECO:0000313" key="1">
    <source>
        <dbReference type="EMBL" id="KAB2934416.1"/>
    </source>
</evidence>
<proteinExistence type="predicted"/>
<evidence type="ECO:0000313" key="2">
    <source>
        <dbReference type="Proteomes" id="UP000460298"/>
    </source>
</evidence>
<accession>A0A833LYH2</accession>
<dbReference type="Pfam" id="PF12784">
    <property type="entry name" value="PDDEXK_2"/>
    <property type="match status" value="1"/>
</dbReference>
<dbReference type="Proteomes" id="UP000460298">
    <property type="component" value="Unassembled WGS sequence"/>
</dbReference>
<organism evidence="1 2">
    <name type="scientific">Leptonema illini</name>
    <dbReference type="NCBI Taxonomy" id="183"/>
    <lineage>
        <taxon>Bacteria</taxon>
        <taxon>Pseudomonadati</taxon>
        <taxon>Spirochaetota</taxon>
        <taxon>Spirochaetia</taxon>
        <taxon>Leptospirales</taxon>
        <taxon>Leptospiraceae</taxon>
        <taxon>Leptonema</taxon>
    </lineage>
</organism>
<comment type="caution">
    <text evidence="1">The sequence shown here is derived from an EMBL/GenBank/DDBJ whole genome shotgun (WGS) entry which is preliminary data.</text>
</comment>
<gene>
    <name evidence="1" type="ORF">F9K24_04175</name>
</gene>
<dbReference type="AlphaFoldDB" id="A0A833LYH2"/>
<protein>
    <submittedName>
        <fullName evidence="1">Uncharacterized protein</fullName>
    </submittedName>
</protein>
<reference evidence="1 2" key="1">
    <citation type="submission" date="2019-10" db="EMBL/GenBank/DDBJ databases">
        <title>Extracellular Electron Transfer in a Candidatus Methanoperedens spp. Enrichment Culture.</title>
        <authorList>
            <person name="Berger S."/>
            <person name="Rangel Shaw D."/>
            <person name="Berben T."/>
            <person name="In 'T Zandt M."/>
            <person name="Frank J."/>
            <person name="Reimann J."/>
            <person name="Jetten M.S.M."/>
            <person name="Welte C.U."/>
        </authorList>
    </citation>
    <scope>NUCLEOTIDE SEQUENCE [LARGE SCALE GENOMIC DNA]</scope>
    <source>
        <strain evidence="1">SB12</strain>
    </source>
</reference>
<sequence length="97" mass="10734">MPNATVTKLCRAPSYTGLLINFQSPIVQNPELPGEAIDDKNAILDILARDSRGRKINIEMQTHETARAMLKKGYPLNEISGLTGLTVQELENLSEQK</sequence>
<name>A0A833LYH2_9LEPT</name>